<gene>
    <name evidence="1" type="ORF">SAMN02745729_11256</name>
</gene>
<dbReference type="EMBL" id="FNRJ01000012">
    <property type="protein sequence ID" value="SEA99413.1"/>
    <property type="molecule type" value="Genomic_DNA"/>
</dbReference>
<evidence type="ECO:0000313" key="2">
    <source>
        <dbReference type="Proteomes" id="UP000242469"/>
    </source>
</evidence>
<sequence>MAGAWPEIEAMELPEFPQCVQTGLQLTQLLAMPFVTAHRWPMLLRNLESITFGPNLNSTNQNEVMIRENSPQGAGFVQAQRKQATNFF</sequence>
<keyword evidence="2" id="KW-1185">Reference proteome</keyword>
<dbReference type="RefSeq" id="WP_091827200.1">
    <property type="nucleotide sequence ID" value="NZ_FNRJ01000012.1"/>
</dbReference>
<protein>
    <submittedName>
        <fullName evidence="1">Uncharacterized protein</fullName>
    </submittedName>
</protein>
<dbReference type="Proteomes" id="UP000242469">
    <property type="component" value="Unassembled WGS sequence"/>
</dbReference>
<dbReference type="AlphaFoldDB" id="A0A1H4FPW1"/>
<name>A0A1H4FPW1_9GAMM</name>
<accession>A0A1H4FPW1</accession>
<evidence type="ECO:0000313" key="1">
    <source>
        <dbReference type="EMBL" id="SEA99413.1"/>
    </source>
</evidence>
<organism evidence="1 2">
    <name type="scientific">Marinobacterium iners DSM 11526</name>
    <dbReference type="NCBI Taxonomy" id="1122198"/>
    <lineage>
        <taxon>Bacteria</taxon>
        <taxon>Pseudomonadati</taxon>
        <taxon>Pseudomonadota</taxon>
        <taxon>Gammaproteobacteria</taxon>
        <taxon>Oceanospirillales</taxon>
        <taxon>Oceanospirillaceae</taxon>
        <taxon>Marinobacterium</taxon>
    </lineage>
</organism>
<reference evidence="2" key="1">
    <citation type="submission" date="2016-10" db="EMBL/GenBank/DDBJ databases">
        <authorList>
            <person name="Varghese N."/>
            <person name="Submissions S."/>
        </authorList>
    </citation>
    <scope>NUCLEOTIDE SEQUENCE [LARGE SCALE GENOMIC DNA]</scope>
    <source>
        <strain evidence="2">DSM 11526</strain>
    </source>
</reference>
<dbReference type="STRING" id="1122198.SAMN02745729_11256"/>
<proteinExistence type="predicted"/>